<dbReference type="PROSITE" id="PS51462">
    <property type="entry name" value="NUDIX"/>
    <property type="match status" value="1"/>
</dbReference>
<evidence type="ECO:0000313" key="3">
    <source>
        <dbReference type="EMBL" id="TKX26476.1"/>
    </source>
</evidence>
<dbReference type="Proteomes" id="UP000308133">
    <property type="component" value="Unassembled WGS sequence"/>
</dbReference>
<evidence type="ECO:0000259" key="2">
    <source>
        <dbReference type="PROSITE" id="PS51462"/>
    </source>
</evidence>
<reference evidence="3 4" key="1">
    <citation type="submission" date="2018-02" db="EMBL/GenBank/DDBJ databases">
        <title>Draft genome sequences of Elsinoe sp., causing black scab on jojoba.</title>
        <authorList>
            <person name="Stodart B."/>
            <person name="Jeffress S."/>
            <person name="Ash G."/>
            <person name="Arun Chinnappa K."/>
        </authorList>
    </citation>
    <scope>NUCLEOTIDE SEQUENCE [LARGE SCALE GENOMIC DNA]</scope>
    <source>
        <strain evidence="3 4">Hillstone_2</strain>
    </source>
</reference>
<dbReference type="Pfam" id="PF00293">
    <property type="entry name" value="NUDIX"/>
    <property type="match status" value="1"/>
</dbReference>
<comment type="caution">
    <text evidence="3">The sequence shown here is derived from an EMBL/GenBank/DDBJ whole genome shotgun (WGS) entry which is preliminary data.</text>
</comment>
<name>A0A4U7BC62_9PEZI</name>
<gene>
    <name evidence="3" type="ORF">C1H76_1440</name>
</gene>
<keyword evidence="1" id="KW-0378">Hydrolase</keyword>
<dbReference type="EMBL" id="PTQR01000013">
    <property type="protein sequence ID" value="TKX26476.1"/>
    <property type="molecule type" value="Genomic_DNA"/>
</dbReference>
<dbReference type="GO" id="GO:0006167">
    <property type="term" value="P:AMP biosynthetic process"/>
    <property type="evidence" value="ECO:0007669"/>
    <property type="project" value="TreeGrafter"/>
</dbReference>
<dbReference type="InterPro" id="IPR000086">
    <property type="entry name" value="NUDIX_hydrolase_dom"/>
</dbReference>
<sequence length="249" mass="28525">MGERDSGPSIAPADRTIQYLARDFTESAGAVVFDLTYQKIWLINPLGTDLWILPRGRVNSGEPRRQAAIRACWEEIGLRVKLLPIKLEGRSPPALEVESDYPDEVREHNGVADSFMLTLCFINHGVRNRTTYWYIVYKEQLSRRSADVRRGARFDLDPEALDTLRWHGTTRFRTDAASAASHERQFDCEMFDFRAAYDALSYVHDKRVVKEATDLYCDSLTADGVMENVYLQRQREEAHRSAFRSGTGL</sequence>
<dbReference type="PANTHER" id="PTHR21340">
    <property type="entry name" value="DIADENOSINE 5,5-P1,P4-TETRAPHOSPHATE PYROPHOSPHOHYDROLASE MUTT"/>
    <property type="match status" value="1"/>
</dbReference>
<evidence type="ECO:0000256" key="1">
    <source>
        <dbReference type="ARBA" id="ARBA00022801"/>
    </source>
</evidence>
<dbReference type="Gene3D" id="3.90.79.10">
    <property type="entry name" value="Nucleoside Triphosphate Pyrophosphohydrolase"/>
    <property type="match status" value="1"/>
</dbReference>
<feature type="domain" description="Nudix hydrolase" evidence="2">
    <location>
        <begin position="23"/>
        <end position="192"/>
    </location>
</feature>
<dbReference type="InterPro" id="IPR015797">
    <property type="entry name" value="NUDIX_hydrolase-like_dom_sf"/>
</dbReference>
<dbReference type="AlphaFoldDB" id="A0A4U7BC62"/>
<protein>
    <submittedName>
        <fullName evidence="3">NUDIX domain-containing protein 2</fullName>
    </submittedName>
</protein>
<dbReference type="InterPro" id="IPR051325">
    <property type="entry name" value="Nudix_hydrolase_domain"/>
</dbReference>
<dbReference type="SUPFAM" id="SSF55811">
    <property type="entry name" value="Nudix"/>
    <property type="match status" value="1"/>
</dbReference>
<dbReference type="GO" id="GO:0006754">
    <property type="term" value="P:ATP biosynthetic process"/>
    <property type="evidence" value="ECO:0007669"/>
    <property type="project" value="TreeGrafter"/>
</dbReference>
<organism evidence="3 4">
    <name type="scientific">Elsinoe australis</name>
    <dbReference type="NCBI Taxonomy" id="40998"/>
    <lineage>
        <taxon>Eukaryota</taxon>
        <taxon>Fungi</taxon>
        <taxon>Dikarya</taxon>
        <taxon>Ascomycota</taxon>
        <taxon>Pezizomycotina</taxon>
        <taxon>Dothideomycetes</taxon>
        <taxon>Dothideomycetidae</taxon>
        <taxon>Myriangiales</taxon>
        <taxon>Elsinoaceae</taxon>
        <taxon>Elsinoe</taxon>
    </lineage>
</organism>
<dbReference type="PANTHER" id="PTHR21340:SF0">
    <property type="entry name" value="BIS(5'-NUCLEOSYL)-TETRAPHOSPHATASE [ASYMMETRICAL]"/>
    <property type="match status" value="1"/>
</dbReference>
<proteinExistence type="predicted"/>
<accession>A0A4U7BC62</accession>
<dbReference type="GO" id="GO:0004081">
    <property type="term" value="F:bis(5'-nucleosyl)-tetraphosphatase (asymmetrical) activity"/>
    <property type="evidence" value="ECO:0007669"/>
    <property type="project" value="TreeGrafter"/>
</dbReference>
<evidence type="ECO:0000313" key="4">
    <source>
        <dbReference type="Proteomes" id="UP000308133"/>
    </source>
</evidence>